<keyword evidence="2" id="KW-1185">Reference proteome</keyword>
<evidence type="ECO:0000313" key="1">
    <source>
        <dbReference type="EMBL" id="KAI3784295.1"/>
    </source>
</evidence>
<dbReference type="EMBL" id="CM042031">
    <property type="protein sequence ID" value="KAI3784295.1"/>
    <property type="molecule type" value="Genomic_DNA"/>
</dbReference>
<evidence type="ECO:0000313" key="2">
    <source>
        <dbReference type="Proteomes" id="UP001056120"/>
    </source>
</evidence>
<protein>
    <submittedName>
        <fullName evidence="1">Uncharacterized protein</fullName>
    </submittedName>
</protein>
<reference evidence="1 2" key="2">
    <citation type="journal article" date="2022" name="Mol. Ecol. Resour.">
        <title>The genomes of chicory, endive, great burdock and yacon provide insights into Asteraceae paleo-polyploidization history and plant inulin production.</title>
        <authorList>
            <person name="Fan W."/>
            <person name="Wang S."/>
            <person name="Wang H."/>
            <person name="Wang A."/>
            <person name="Jiang F."/>
            <person name="Liu H."/>
            <person name="Zhao H."/>
            <person name="Xu D."/>
            <person name="Zhang Y."/>
        </authorList>
    </citation>
    <scope>NUCLEOTIDE SEQUENCE [LARGE SCALE GENOMIC DNA]</scope>
    <source>
        <strain evidence="2">cv. Yunnan</strain>
        <tissue evidence="1">Leaves</tissue>
    </source>
</reference>
<accession>A0ACB9GMP4</accession>
<name>A0ACB9GMP4_9ASTR</name>
<dbReference type="Proteomes" id="UP001056120">
    <property type="component" value="Linkage Group LG14"/>
</dbReference>
<organism evidence="1 2">
    <name type="scientific">Smallanthus sonchifolius</name>
    <dbReference type="NCBI Taxonomy" id="185202"/>
    <lineage>
        <taxon>Eukaryota</taxon>
        <taxon>Viridiplantae</taxon>
        <taxon>Streptophyta</taxon>
        <taxon>Embryophyta</taxon>
        <taxon>Tracheophyta</taxon>
        <taxon>Spermatophyta</taxon>
        <taxon>Magnoliopsida</taxon>
        <taxon>eudicotyledons</taxon>
        <taxon>Gunneridae</taxon>
        <taxon>Pentapetalae</taxon>
        <taxon>asterids</taxon>
        <taxon>campanulids</taxon>
        <taxon>Asterales</taxon>
        <taxon>Asteraceae</taxon>
        <taxon>Asteroideae</taxon>
        <taxon>Heliantheae alliance</taxon>
        <taxon>Millerieae</taxon>
        <taxon>Smallanthus</taxon>
    </lineage>
</organism>
<sequence>MYCSRCNGLLLEGFVQVLMYGKSLQQDGLPGQGLTTTQIKTLTLLDCYLYSKHLKGLQNEFDSARAEDMDPGEHVLCILLDFLLTLCDIIHSIINMDAVVTTIKKSRSDKKLQLVFREGSKYGAGIGARVYNIHSPKPKAVCI</sequence>
<reference evidence="2" key="1">
    <citation type="journal article" date="2022" name="Mol. Ecol. Resour.">
        <title>The genomes of chicory, endive, great burdock and yacon provide insights into Asteraceae palaeo-polyploidization history and plant inulin production.</title>
        <authorList>
            <person name="Fan W."/>
            <person name="Wang S."/>
            <person name="Wang H."/>
            <person name="Wang A."/>
            <person name="Jiang F."/>
            <person name="Liu H."/>
            <person name="Zhao H."/>
            <person name="Xu D."/>
            <person name="Zhang Y."/>
        </authorList>
    </citation>
    <scope>NUCLEOTIDE SEQUENCE [LARGE SCALE GENOMIC DNA]</scope>
    <source>
        <strain evidence="2">cv. Yunnan</strain>
    </source>
</reference>
<gene>
    <name evidence="1" type="ORF">L1987_43392</name>
</gene>
<proteinExistence type="predicted"/>
<comment type="caution">
    <text evidence="1">The sequence shown here is derived from an EMBL/GenBank/DDBJ whole genome shotgun (WGS) entry which is preliminary data.</text>
</comment>